<protein>
    <submittedName>
        <fullName evidence="2">Uncharacterized protein</fullName>
    </submittedName>
</protein>
<dbReference type="Proteomes" id="UP001259347">
    <property type="component" value="Unassembled WGS sequence"/>
</dbReference>
<reference evidence="2 3" key="1">
    <citation type="submission" date="2023-07" db="EMBL/GenBank/DDBJ databases">
        <title>Sorghum-associated microbial communities from plants grown in Nebraska, USA.</title>
        <authorList>
            <person name="Schachtman D."/>
        </authorList>
    </citation>
    <scope>NUCLEOTIDE SEQUENCE [LARGE SCALE GENOMIC DNA]</scope>
    <source>
        <strain evidence="2 3">2980</strain>
    </source>
</reference>
<name>A0ABU1SE82_9MICO</name>
<keyword evidence="1" id="KW-1133">Transmembrane helix</keyword>
<evidence type="ECO:0000313" key="2">
    <source>
        <dbReference type="EMBL" id="MDR6867872.1"/>
    </source>
</evidence>
<feature type="transmembrane region" description="Helical" evidence="1">
    <location>
        <begin position="24"/>
        <end position="43"/>
    </location>
</feature>
<keyword evidence="3" id="KW-1185">Reference proteome</keyword>
<dbReference type="EMBL" id="JAVDUM010000010">
    <property type="protein sequence ID" value="MDR6867872.1"/>
    <property type="molecule type" value="Genomic_DNA"/>
</dbReference>
<keyword evidence="1" id="KW-0812">Transmembrane</keyword>
<sequence length="56" mass="6308">MILLILSFAIFAGALVEYTAPGVIHFEAIVWVGLILICLWWAADRKEKHADRARVV</sequence>
<keyword evidence="1" id="KW-0472">Membrane</keyword>
<evidence type="ECO:0000313" key="3">
    <source>
        <dbReference type="Proteomes" id="UP001259347"/>
    </source>
</evidence>
<dbReference type="RefSeq" id="WP_310021126.1">
    <property type="nucleotide sequence ID" value="NZ_JAVDUM010000010.1"/>
</dbReference>
<proteinExistence type="predicted"/>
<organism evidence="2 3">
    <name type="scientific">Microbacterium resistens</name>
    <dbReference type="NCBI Taxonomy" id="156977"/>
    <lineage>
        <taxon>Bacteria</taxon>
        <taxon>Bacillati</taxon>
        <taxon>Actinomycetota</taxon>
        <taxon>Actinomycetes</taxon>
        <taxon>Micrococcales</taxon>
        <taxon>Microbacteriaceae</taxon>
        <taxon>Microbacterium</taxon>
    </lineage>
</organism>
<accession>A0ABU1SE82</accession>
<evidence type="ECO:0000256" key="1">
    <source>
        <dbReference type="SAM" id="Phobius"/>
    </source>
</evidence>
<comment type="caution">
    <text evidence="2">The sequence shown here is derived from an EMBL/GenBank/DDBJ whole genome shotgun (WGS) entry which is preliminary data.</text>
</comment>
<gene>
    <name evidence="2" type="ORF">J2Y69_002480</name>
</gene>